<evidence type="ECO:0000313" key="12">
    <source>
        <dbReference type="Proteomes" id="UP000017747"/>
    </source>
</evidence>
<comment type="pathway">
    <text evidence="7 9">Lipid metabolism; fatty acid biosynthesis.</text>
</comment>
<sequence length="74" mass="8293">MIFEKVREILAKELNIPADEITMDSNFSDDLGIDSLDLVQLVMELEEAFDITIDDAESIKTVKDAVNYVEAKTA</sequence>
<evidence type="ECO:0000256" key="7">
    <source>
        <dbReference type="HAMAP-Rule" id="MF_01217"/>
    </source>
</evidence>
<comment type="caution">
    <text evidence="11">The sequence shown here is derived from an EMBL/GenBank/DDBJ whole genome shotgun (WGS) entry which is preliminary data.</text>
</comment>
<dbReference type="InterPro" id="IPR009081">
    <property type="entry name" value="PP-bd_ACP"/>
</dbReference>
<comment type="function">
    <text evidence="7 9">Carrier of the growing fatty acid chain in fatty acid biosynthesis.</text>
</comment>
<dbReference type="AlphaFoldDB" id="V7I4Z0"/>
<dbReference type="STRING" id="994573.T472_0212925"/>
<keyword evidence="1 7" id="KW-0596">Phosphopantetheine</keyword>
<dbReference type="EMBL" id="AXUN02000185">
    <property type="protein sequence ID" value="ETA80254.1"/>
    <property type="molecule type" value="Genomic_DNA"/>
</dbReference>
<evidence type="ECO:0000256" key="6">
    <source>
        <dbReference type="ARBA" id="ARBA00023160"/>
    </source>
</evidence>
<dbReference type="UniPathway" id="UPA00094"/>
<dbReference type="Pfam" id="PF00550">
    <property type="entry name" value="PP-binding"/>
    <property type="match status" value="1"/>
</dbReference>
<comment type="PTM">
    <text evidence="9">4'-phosphopantetheine is transferred from CoA to a specific serine of apo-ACP by acpS.</text>
</comment>
<dbReference type="GO" id="GO:0005829">
    <property type="term" value="C:cytosol"/>
    <property type="evidence" value="ECO:0007669"/>
    <property type="project" value="TreeGrafter"/>
</dbReference>
<keyword evidence="7" id="KW-0963">Cytoplasm</keyword>
<dbReference type="GO" id="GO:0009245">
    <property type="term" value="P:lipid A biosynthetic process"/>
    <property type="evidence" value="ECO:0007669"/>
    <property type="project" value="TreeGrafter"/>
</dbReference>
<feature type="domain" description="Carrier" evidence="10">
    <location>
        <begin position="1"/>
        <end position="74"/>
    </location>
</feature>
<dbReference type="Proteomes" id="UP000017747">
    <property type="component" value="Unassembled WGS sequence"/>
</dbReference>
<dbReference type="HAMAP" id="MF_01217">
    <property type="entry name" value="Acyl_carrier"/>
    <property type="match status" value="1"/>
</dbReference>
<accession>V7I4Z0</accession>
<keyword evidence="4 7" id="KW-0276">Fatty acid metabolism</keyword>
<keyword evidence="5 7" id="KW-0443">Lipid metabolism</keyword>
<evidence type="ECO:0000256" key="3">
    <source>
        <dbReference type="ARBA" id="ARBA00022553"/>
    </source>
</evidence>
<evidence type="ECO:0000313" key="11">
    <source>
        <dbReference type="EMBL" id="ETA80254.1"/>
    </source>
</evidence>
<evidence type="ECO:0000256" key="8">
    <source>
        <dbReference type="NCBIfam" id="TIGR00517"/>
    </source>
</evidence>
<evidence type="ECO:0000256" key="9">
    <source>
        <dbReference type="RuleBase" id="RU003545"/>
    </source>
</evidence>
<dbReference type="NCBIfam" id="NF002150">
    <property type="entry name" value="PRK00982.1-4"/>
    <property type="match status" value="1"/>
</dbReference>
<evidence type="ECO:0000256" key="5">
    <source>
        <dbReference type="ARBA" id="ARBA00023098"/>
    </source>
</evidence>
<evidence type="ECO:0000256" key="2">
    <source>
        <dbReference type="ARBA" id="ARBA00022516"/>
    </source>
</evidence>
<name>V7I4Z0_9CLOT</name>
<keyword evidence="2 7" id="KW-0444">Lipid biosynthesis</keyword>
<dbReference type="PANTHER" id="PTHR20863">
    <property type="entry name" value="ACYL CARRIER PROTEIN"/>
    <property type="match status" value="1"/>
</dbReference>
<gene>
    <name evidence="7 11" type="primary">acpP</name>
    <name evidence="11" type="ORF">T472_0212925</name>
</gene>
<dbReference type="Gene3D" id="1.10.1200.10">
    <property type="entry name" value="ACP-like"/>
    <property type="match status" value="1"/>
</dbReference>
<reference evidence="11 12" key="1">
    <citation type="journal article" date="2014" name="Genome Announc.">
        <title>Genome Sequence of Youngiibacter fragilis, the Type Strain of the Genus Youngiibacter.</title>
        <authorList>
            <person name="Wawrik C.B."/>
            <person name="Callaghan A.V."/>
            <person name="Stamps B.W."/>
            <person name="Wawrik B."/>
        </authorList>
    </citation>
    <scope>NUCLEOTIDE SEQUENCE [LARGE SCALE GENOMIC DNA]</scope>
    <source>
        <strain evidence="11 12">232.1</strain>
    </source>
</reference>
<comment type="subcellular location">
    <subcellularLocation>
        <location evidence="7">Cytoplasm</location>
    </subcellularLocation>
</comment>
<dbReference type="InterPro" id="IPR003231">
    <property type="entry name" value="ACP"/>
</dbReference>
<dbReference type="GO" id="GO:0016020">
    <property type="term" value="C:membrane"/>
    <property type="evidence" value="ECO:0007669"/>
    <property type="project" value="GOC"/>
</dbReference>
<dbReference type="SUPFAM" id="SSF47336">
    <property type="entry name" value="ACP-like"/>
    <property type="match status" value="1"/>
</dbReference>
<dbReference type="PROSITE" id="PS00012">
    <property type="entry name" value="PHOSPHOPANTETHEINE"/>
    <property type="match status" value="1"/>
</dbReference>
<organism evidence="11 12">
    <name type="scientific">Youngiibacter fragilis 232.1</name>
    <dbReference type="NCBI Taxonomy" id="994573"/>
    <lineage>
        <taxon>Bacteria</taxon>
        <taxon>Bacillati</taxon>
        <taxon>Bacillota</taxon>
        <taxon>Clostridia</taxon>
        <taxon>Eubacteriales</taxon>
        <taxon>Clostridiaceae</taxon>
        <taxon>Youngiibacter</taxon>
    </lineage>
</organism>
<comment type="PTM">
    <text evidence="7">4'-phosphopantetheine is transferred from CoA to a specific serine of apo-ACP by AcpS. This modification is essential for activity because fatty acids are bound in thioester linkage to the sulfhydryl of the prosthetic group.</text>
</comment>
<evidence type="ECO:0000256" key="1">
    <source>
        <dbReference type="ARBA" id="ARBA00022450"/>
    </source>
</evidence>
<dbReference type="NCBIfam" id="NF002148">
    <property type="entry name" value="PRK00982.1-2"/>
    <property type="match status" value="1"/>
</dbReference>
<dbReference type="RefSeq" id="WP_023388262.1">
    <property type="nucleotide sequence ID" value="NZ_AXUN02000185.1"/>
</dbReference>
<protein>
    <recommendedName>
        <fullName evidence="7 8">Acyl carrier protein</fullName>
        <shortName evidence="7">ACP</shortName>
    </recommendedName>
</protein>
<keyword evidence="3 7" id="KW-0597">Phosphoprotein</keyword>
<dbReference type="GO" id="GO:0000036">
    <property type="term" value="F:acyl carrier activity"/>
    <property type="evidence" value="ECO:0007669"/>
    <property type="project" value="UniProtKB-UniRule"/>
</dbReference>
<dbReference type="PANTHER" id="PTHR20863:SF76">
    <property type="entry name" value="CARRIER DOMAIN-CONTAINING PROTEIN"/>
    <property type="match status" value="1"/>
</dbReference>
<dbReference type="InterPro" id="IPR036736">
    <property type="entry name" value="ACP-like_sf"/>
</dbReference>
<proteinExistence type="inferred from homology"/>
<evidence type="ECO:0000259" key="10">
    <source>
        <dbReference type="PROSITE" id="PS50075"/>
    </source>
</evidence>
<feature type="modified residue" description="O-(pantetheine 4'-phosphoryl)serine" evidence="7">
    <location>
        <position position="35"/>
    </location>
</feature>
<dbReference type="GO" id="GO:0000035">
    <property type="term" value="F:acyl binding"/>
    <property type="evidence" value="ECO:0007669"/>
    <property type="project" value="TreeGrafter"/>
</dbReference>
<keyword evidence="12" id="KW-1185">Reference proteome</keyword>
<dbReference type="OrthoDB" id="9804551at2"/>
<dbReference type="InterPro" id="IPR006162">
    <property type="entry name" value="Ppantetheine_attach_site"/>
</dbReference>
<keyword evidence="6 7" id="KW-0275">Fatty acid biosynthesis</keyword>
<evidence type="ECO:0000256" key="4">
    <source>
        <dbReference type="ARBA" id="ARBA00022832"/>
    </source>
</evidence>
<comment type="similarity">
    <text evidence="7">Belongs to the acyl carrier protein (ACP) family.</text>
</comment>
<dbReference type="eggNOG" id="COG0236">
    <property type="taxonomic scope" value="Bacteria"/>
</dbReference>
<dbReference type="NCBIfam" id="TIGR00517">
    <property type="entry name" value="acyl_carrier"/>
    <property type="match status" value="1"/>
</dbReference>
<dbReference type="PROSITE" id="PS50075">
    <property type="entry name" value="CARRIER"/>
    <property type="match status" value="1"/>
</dbReference>